<dbReference type="SUPFAM" id="SSF56281">
    <property type="entry name" value="Metallo-hydrolase/oxidoreductase"/>
    <property type="match status" value="1"/>
</dbReference>
<proteinExistence type="predicted"/>
<comment type="caution">
    <text evidence="2">The sequence shown here is derived from an EMBL/GenBank/DDBJ whole genome shotgun (WGS) entry which is preliminary data.</text>
</comment>
<dbReference type="PANTHER" id="PTHR46018">
    <property type="entry name" value="ZINC PHOSPHODIESTERASE ELAC PROTEIN 1"/>
    <property type="match status" value="1"/>
</dbReference>
<evidence type="ECO:0000313" key="2">
    <source>
        <dbReference type="EMBL" id="GAA3844622.1"/>
    </source>
</evidence>
<dbReference type="Gene3D" id="3.60.15.10">
    <property type="entry name" value="Ribonuclease Z/Hydroxyacylglutathione hydrolase-like"/>
    <property type="match status" value="1"/>
</dbReference>
<evidence type="ECO:0000259" key="1">
    <source>
        <dbReference type="SMART" id="SM00849"/>
    </source>
</evidence>
<dbReference type="CDD" id="cd07716">
    <property type="entry name" value="RNaseZ_short-form-like_MBL-fold"/>
    <property type="match status" value="1"/>
</dbReference>
<evidence type="ECO:0000313" key="3">
    <source>
        <dbReference type="Proteomes" id="UP001500888"/>
    </source>
</evidence>
<dbReference type="Proteomes" id="UP001500888">
    <property type="component" value="Unassembled WGS sequence"/>
</dbReference>
<dbReference type="SMART" id="SM00849">
    <property type="entry name" value="Lactamase_B"/>
    <property type="match status" value="1"/>
</dbReference>
<keyword evidence="3" id="KW-1185">Reference proteome</keyword>
<sequence length="250" mass="26398">MSDMRITVLGGCGAWPAAGQACSGYLVEQDGFRLLVDPGYATHPRLLALRAAEEIDAVLVSHGHPDHCADLHPLLRARALAGDAAPALPVYSPPDALNAVLALDGPGSLRGAYRVHEFTAGGRFEIGPFQVDTWLLPHWVPNAGLRLSADGQVLAYTGDTGPSPDLTALARDADVFLAEATYAEHVPEDSARYLSSARQAGENAAKADVGKLLLTHLWPGTAPEMIEEAARQIFSGEIDVAHGGLQVDLD</sequence>
<gene>
    <name evidence="2" type="ORF">GCM10022226_79730</name>
</gene>
<dbReference type="InterPro" id="IPR001279">
    <property type="entry name" value="Metallo-B-lactamas"/>
</dbReference>
<name>A0ABP7JHJ6_9ACTN</name>
<dbReference type="EMBL" id="BAAAZR010000061">
    <property type="protein sequence ID" value="GAA3844622.1"/>
    <property type="molecule type" value="Genomic_DNA"/>
</dbReference>
<dbReference type="PROSITE" id="PS51257">
    <property type="entry name" value="PROKAR_LIPOPROTEIN"/>
    <property type="match status" value="1"/>
</dbReference>
<reference evidence="3" key="1">
    <citation type="journal article" date="2019" name="Int. J. Syst. Evol. Microbiol.">
        <title>The Global Catalogue of Microorganisms (GCM) 10K type strain sequencing project: providing services to taxonomists for standard genome sequencing and annotation.</title>
        <authorList>
            <consortium name="The Broad Institute Genomics Platform"/>
            <consortium name="The Broad Institute Genome Sequencing Center for Infectious Disease"/>
            <person name="Wu L."/>
            <person name="Ma J."/>
        </authorList>
    </citation>
    <scope>NUCLEOTIDE SEQUENCE [LARGE SCALE GENOMIC DNA]</scope>
    <source>
        <strain evidence="3">JCM 16908</strain>
    </source>
</reference>
<feature type="domain" description="Metallo-beta-lactamase" evidence="1">
    <location>
        <begin position="21"/>
        <end position="198"/>
    </location>
</feature>
<dbReference type="Pfam" id="PF12706">
    <property type="entry name" value="Lactamase_B_2"/>
    <property type="match status" value="1"/>
</dbReference>
<protein>
    <submittedName>
        <fullName evidence="2">MBL fold metallo-hydrolase</fullName>
    </submittedName>
</protein>
<dbReference type="PANTHER" id="PTHR46018:SF4">
    <property type="entry name" value="METALLO-HYDROLASE YHFI-RELATED"/>
    <property type="match status" value="1"/>
</dbReference>
<dbReference type="InterPro" id="IPR036866">
    <property type="entry name" value="RibonucZ/Hydroxyglut_hydro"/>
</dbReference>
<organism evidence="2 3">
    <name type="scientific">Sphaerisporangium flaviroseum</name>
    <dbReference type="NCBI Taxonomy" id="509199"/>
    <lineage>
        <taxon>Bacteria</taxon>
        <taxon>Bacillati</taxon>
        <taxon>Actinomycetota</taxon>
        <taxon>Actinomycetes</taxon>
        <taxon>Streptosporangiales</taxon>
        <taxon>Streptosporangiaceae</taxon>
        <taxon>Sphaerisporangium</taxon>
    </lineage>
</organism>
<accession>A0ABP7JHJ6</accession>